<feature type="non-terminal residue" evidence="1">
    <location>
        <position position="1"/>
    </location>
</feature>
<dbReference type="EMBL" id="BARS01004734">
    <property type="protein sequence ID" value="GAF82724.1"/>
    <property type="molecule type" value="Genomic_DNA"/>
</dbReference>
<protein>
    <submittedName>
        <fullName evidence="1">Uncharacterized protein</fullName>
    </submittedName>
</protein>
<organism evidence="1">
    <name type="scientific">marine sediment metagenome</name>
    <dbReference type="NCBI Taxonomy" id="412755"/>
    <lineage>
        <taxon>unclassified sequences</taxon>
        <taxon>metagenomes</taxon>
        <taxon>ecological metagenomes</taxon>
    </lineage>
</organism>
<dbReference type="AlphaFoldDB" id="X0SNS5"/>
<comment type="caution">
    <text evidence="1">The sequence shown here is derived from an EMBL/GenBank/DDBJ whole genome shotgun (WGS) entry which is preliminary data.</text>
</comment>
<gene>
    <name evidence="1" type="ORF">S01H1_09259</name>
</gene>
<accession>X0SNS5</accession>
<feature type="non-terminal residue" evidence="1">
    <location>
        <position position="451"/>
    </location>
</feature>
<evidence type="ECO:0000313" key="1">
    <source>
        <dbReference type="EMBL" id="GAF82724.1"/>
    </source>
</evidence>
<dbReference type="Gene3D" id="2.60.120.260">
    <property type="entry name" value="Galactose-binding domain-like"/>
    <property type="match status" value="1"/>
</dbReference>
<reference evidence="1" key="1">
    <citation type="journal article" date="2014" name="Front. Microbiol.">
        <title>High frequency of phylogenetically diverse reductive dehalogenase-homologous genes in deep subseafloor sedimentary metagenomes.</title>
        <authorList>
            <person name="Kawai M."/>
            <person name="Futagami T."/>
            <person name="Toyoda A."/>
            <person name="Takaki Y."/>
            <person name="Nishi S."/>
            <person name="Hori S."/>
            <person name="Arai W."/>
            <person name="Tsubouchi T."/>
            <person name="Morono Y."/>
            <person name="Uchiyama I."/>
            <person name="Ito T."/>
            <person name="Fujiyama A."/>
            <person name="Inagaki F."/>
            <person name="Takami H."/>
        </authorList>
    </citation>
    <scope>NUCLEOTIDE SEQUENCE</scope>
    <source>
        <strain evidence="1">Expedition CK06-06</strain>
    </source>
</reference>
<proteinExistence type="predicted"/>
<sequence length="451" mass="47143">LGVDAVDEGFTQIETGLAAGANRVVRVPLQYERDRQAWIYVQVYDNTNGATIVDFFGPRLVDIHTGANNSATLINANGHFPQSLFGGTAYNVTDGSSGTITIVSGDGTTITAALAGGVDNDWDTNDVHMIVPPHEDDWVWCEPFCYELPTIARNGAVADCDSVSTKVLNENSEGAIYSHQVEAQANLIDNPSLETGAGNPWIPDGWTNLNLDPGDTQASSTGGAMIHSGSDCAQYNAGASSAEYMYANAPAGLVEGDFFAVGCAHYGTGAAGSVFYTGGATRAVQQADGTTATMTPSTAASWSSAVSVMRKGVQAVITYFRGAAAGPVYVDDAYIFELDAVSLTATPASEANSAETTGLRVDGADGLTQPVAAGALGRFNGHYRANYVPRHDLADVGDWGNANGVLIHHQEDVNNYIFVRAETGGLRLGFNAAGGGLQQALWAGAWLRTVP</sequence>
<name>X0SNS5_9ZZZZ</name>